<comment type="caution">
    <text evidence="3">The sequence shown here is derived from an EMBL/GenBank/DDBJ whole genome shotgun (WGS) entry which is preliminary data.</text>
</comment>
<dbReference type="GO" id="GO:0005886">
    <property type="term" value="C:plasma membrane"/>
    <property type="evidence" value="ECO:0007669"/>
    <property type="project" value="TreeGrafter"/>
</dbReference>
<sequence length="1045" mass="120899">MITTDIKSENLMRATYLNERLSSPNDRDLGRSYQLGEEWLKKSGLPLGAFEERLKNKGFSYDQFLFLLENKNSPSIINLEWQETLFNIINEIDSKTLKSNIETSDIGVFVLPFTNYFMKNLHDEFSLKESKHINFNSFINSCEKYLFHELKQISDKTVVLEFHKLKENLRKEKCDLKYFKEVYLSNIQYIKDILFNYPVIARILTEITERTILNVKNLINRYLNDYQDIVDTFFNKDIVLHSASFGLGDSHNNGQTVAMLKFENDEQLVYKPRSLSIDVNFNQFLNWINQSGLSLELKNGKSLSRSNYGWQQFIQPVECKNREEIHEYYYRMGANIAIFHLLRSNDMHYENIIASGSVPYVIDLETLFSNSIYSNKVLEFPRKELLKTVLSSGILPTGQVFNSTIDFDASAIAGKPNQTSESMTGWVMVEDVNGEYKYENTRFVTSNESHLVKFNNEIVKPETYIKDIEKGFMEVYHVFLRSKETLYEKVIEFFGCAECRVVLRPTFMYSRFLIASHHPTYLQNGLDREELMEMLWNIKKSEGRFEVIVESEIQDLLNNDIPYFTYGVNSKHLMDSRGQEIKEVFDQTSLEMVKEQITNLSKKDLYEQLKLIRLSIETNAIGGKEVNETECMKSHHSLEKNNTHKTLLETSEEIGDFLVEQAIYDTEGNHVSWAGVENIDNKFAFKMLDFSLYNGTLGMTIFLGQLYQYIPKESYKEVIYKNINYLRDMMQKIDGVMTNSMFNGIGSFSYSLYYLSSVLNDSKLSEMGHEYLMQMKDLKTDEVHKKDRLGVVQPGNQIDFLDGHAGIITFAINLFEMNGEEDALDIAKKYGQDLMEILKEREDNSFLLGLAHGTSGIVLALDKLGRLINDPEMQTMVKELVNYEDKHFDVEKLNWLDLRENVTEKTKSFYWCHGAPGILLSRAQLEQTTVRKEILETEVINQSISNYITMDPIGLCHGVLGNLDILLSISAKYPEDIKKHKIKQLAEGMMKKEENLYKIQGMKDRGLMGLMLGVAGVGYSLLRINDPSKVPSVLKLELPHVRVKQ</sequence>
<evidence type="ECO:0000313" key="3">
    <source>
        <dbReference type="EMBL" id="KGX85052.1"/>
    </source>
</evidence>
<dbReference type="RefSeq" id="WP_036835796.1">
    <property type="nucleotide sequence ID" value="NZ_AVPG01000027.1"/>
</dbReference>
<dbReference type="EMBL" id="AVPG01000027">
    <property type="protein sequence ID" value="KGX85052.1"/>
    <property type="molecule type" value="Genomic_DNA"/>
</dbReference>
<proteinExistence type="predicted"/>
<dbReference type="AlphaFoldDB" id="A0A0A5HN70"/>
<dbReference type="Proteomes" id="UP000030401">
    <property type="component" value="Unassembled WGS sequence"/>
</dbReference>
<keyword evidence="1" id="KW-0479">Metal-binding</keyword>
<dbReference type="InterPro" id="IPR012341">
    <property type="entry name" value="6hp_glycosidase-like_sf"/>
</dbReference>
<evidence type="ECO:0000313" key="4">
    <source>
        <dbReference type="Proteomes" id="UP000030401"/>
    </source>
</evidence>
<dbReference type="GO" id="GO:0031179">
    <property type="term" value="P:peptide modification"/>
    <property type="evidence" value="ECO:0007669"/>
    <property type="project" value="InterPro"/>
</dbReference>
<organism evidence="3 4">
    <name type="scientific">Pontibacillus litoralis JSM 072002</name>
    <dbReference type="NCBI Taxonomy" id="1385512"/>
    <lineage>
        <taxon>Bacteria</taxon>
        <taxon>Bacillati</taxon>
        <taxon>Bacillota</taxon>
        <taxon>Bacilli</taxon>
        <taxon>Bacillales</taxon>
        <taxon>Bacillaceae</taxon>
        <taxon>Pontibacillus</taxon>
    </lineage>
</organism>
<dbReference type="OrthoDB" id="9148343at2"/>
<feature type="domain" description="Lantibiotic biosynthesis protein dehydration" evidence="2">
    <location>
        <begin position="197"/>
        <end position="565"/>
    </location>
</feature>
<dbReference type="InterPro" id="IPR007822">
    <property type="entry name" value="LANC-like"/>
</dbReference>
<evidence type="ECO:0000256" key="1">
    <source>
        <dbReference type="PIRSR" id="PIRSR607822-1"/>
    </source>
</evidence>
<dbReference type="Pfam" id="PF05147">
    <property type="entry name" value="LANC_like"/>
    <property type="match status" value="1"/>
</dbReference>
<dbReference type="GO" id="GO:0005975">
    <property type="term" value="P:carbohydrate metabolic process"/>
    <property type="evidence" value="ECO:0007669"/>
    <property type="project" value="InterPro"/>
</dbReference>
<keyword evidence="1" id="KW-0862">Zinc</keyword>
<dbReference type="SUPFAM" id="SSF158745">
    <property type="entry name" value="LanC-like"/>
    <property type="match status" value="1"/>
</dbReference>
<dbReference type="PIRSF" id="PIRSF037228">
    <property type="entry name" value="Lant_mod_RumM"/>
    <property type="match status" value="1"/>
</dbReference>
<dbReference type="eggNOG" id="COG4403">
    <property type="taxonomic scope" value="Bacteria"/>
</dbReference>
<dbReference type="Pfam" id="PF13575">
    <property type="entry name" value="DUF4135"/>
    <property type="match status" value="1"/>
</dbReference>
<name>A0A0A5HN70_9BACI</name>
<dbReference type="PRINTS" id="PR01950">
    <property type="entry name" value="LANCSUPER"/>
</dbReference>
<evidence type="ECO:0000259" key="2">
    <source>
        <dbReference type="Pfam" id="PF13575"/>
    </source>
</evidence>
<dbReference type="PANTHER" id="PTHR12736">
    <property type="entry name" value="LANC-LIKE PROTEIN"/>
    <property type="match status" value="1"/>
</dbReference>
<dbReference type="CDD" id="cd04792">
    <property type="entry name" value="LanM-like"/>
    <property type="match status" value="1"/>
</dbReference>
<dbReference type="GO" id="GO:0046872">
    <property type="term" value="F:metal ion binding"/>
    <property type="evidence" value="ECO:0007669"/>
    <property type="project" value="UniProtKB-KW"/>
</dbReference>
<reference evidence="3 4" key="1">
    <citation type="submission" date="2013-08" db="EMBL/GenBank/DDBJ databases">
        <authorList>
            <person name="Huang J."/>
            <person name="Wang G."/>
        </authorList>
    </citation>
    <scope>NUCLEOTIDE SEQUENCE [LARGE SCALE GENOMIC DNA]</scope>
    <source>
        <strain evidence="3 4">JSM 072002</strain>
    </source>
</reference>
<dbReference type="SMART" id="SM01260">
    <property type="entry name" value="LANC_like"/>
    <property type="match status" value="1"/>
</dbReference>
<gene>
    <name evidence="3" type="ORF">N784_11190</name>
</gene>
<feature type="binding site" evidence="1">
    <location>
        <position position="957"/>
    </location>
    <ligand>
        <name>Zn(2+)</name>
        <dbReference type="ChEBI" id="CHEBI:29105"/>
    </ligand>
</feature>
<dbReference type="STRING" id="1385512.N784_11190"/>
<accession>A0A0A5HN70</accession>
<dbReference type="InterPro" id="IPR017146">
    <property type="entry name" value="Lanti_2_LanM"/>
</dbReference>
<dbReference type="PANTHER" id="PTHR12736:SF7">
    <property type="entry name" value="LANC-LIKE PROTEIN 3"/>
    <property type="match status" value="1"/>
</dbReference>
<feature type="binding site" evidence="1">
    <location>
        <position position="956"/>
    </location>
    <ligand>
        <name>Zn(2+)</name>
        <dbReference type="ChEBI" id="CHEBI:29105"/>
    </ligand>
</feature>
<protein>
    <recommendedName>
        <fullName evidence="2">Lantibiotic biosynthesis protein dehydration domain-containing protein</fullName>
    </recommendedName>
</protein>
<dbReference type="NCBIfam" id="TIGR03897">
    <property type="entry name" value="lanti_2_LanM"/>
    <property type="match status" value="1"/>
</dbReference>
<feature type="binding site" evidence="1">
    <location>
        <position position="912"/>
    </location>
    <ligand>
        <name>Zn(2+)</name>
        <dbReference type="ChEBI" id="CHEBI:29105"/>
    </ligand>
</feature>
<dbReference type="Gene3D" id="1.50.10.10">
    <property type="match status" value="1"/>
</dbReference>
<keyword evidence="4" id="KW-1185">Reference proteome</keyword>
<dbReference type="InterPro" id="IPR025410">
    <property type="entry name" value="Lant_dehyd"/>
</dbReference>